<sequence length="250" mass="27633">MNTKQYIIKLGFGLLFCFISVSVESVTVTSTRLFLSPDVQSTSMSVINSDDEPLTCKIEVRNLDVKNGKLTLTEGDGINNPSPVNMVRIAPSRFNLDFRQVQEFKAIYRRKPGVEDGEYIGAIAVICKGQAEESTKKVEIKPTLVQNIPLIVRTKKLDSQVTFSNVRKVGTKVFAEMLVTGERSVSGDVTIGYQESGGIIKELKKVSHYPGEKPKQLELELKSDTDSPLKIMFNELKESGQIKSETPVGG</sequence>
<keyword evidence="2" id="KW-1185">Reference proteome</keyword>
<proteinExistence type="predicted"/>
<protein>
    <recommendedName>
        <fullName evidence="3">P pilus assembly protein, chaperone PapD</fullName>
    </recommendedName>
</protein>
<dbReference type="RefSeq" id="WP_315946605.1">
    <property type="nucleotide sequence ID" value="NZ_JAWCUA010000007.1"/>
</dbReference>
<comment type="caution">
    <text evidence="1">The sequence shown here is derived from an EMBL/GenBank/DDBJ whole genome shotgun (WGS) entry which is preliminary data.</text>
</comment>
<evidence type="ECO:0008006" key="3">
    <source>
        <dbReference type="Google" id="ProtNLM"/>
    </source>
</evidence>
<accession>A0ABU3QZV4</accession>
<evidence type="ECO:0000313" key="2">
    <source>
        <dbReference type="Proteomes" id="UP001257914"/>
    </source>
</evidence>
<dbReference type="EMBL" id="JAWCUA010000007">
    <property type="protein sequence ID" value="MDU0112953.1"/>
    <property type="molecule type" value="Genomic_DNA"/>
</dbReference>
<evidence type="ECO:0000313" key="1">
    <source>
        <dbReference type="EMBL" id="MDU0112953.1"/>
    </source>
</evidence>
<dbReference type="InterPro" id="IPR008962">
    <property type="entry name" value="PapD-like_sf"/>
</dbReference>
<dbReference type="SUPFAM" id="SSF49354">
    <property type="entry name" value="PapD-like"/>
    <property type="match status" value="1"/>
</dbReference>
<reference evidence="1 2" key="1">
    <citation type="submission" date="2023-10" db="EMBL/GenBank/DDBJ databases">
        <title>Psychrosphaera aquimaarina strain SW33 isolated from seawater.</title>
        <authorList>
            <person name="Bayburt H."/>
            <person name="Kim J.M."/>
            <person name="Choi B.J."/>
            <person name="Jeon C.O."/>
        </authorList>
    </citation>
    <scope>NUCLEOTIDE SEQUENCE [LARGE SCALE GENOMIC DNA]</scope>
    <source>
        <strain evidence="1 2">KCTC 52743</strain>
    </source>
</reference>
<organism evidence="1 2">
    <name type="scientific">Psychrosphaera aquimarina</name>
    <dbReference type="NCBI Taxonomy" id="2044854"/>
    <lineage>
        <taxon>Bacteria</taxon>
        <taxon>Pseudomonadati</taxon>
        <taxon>Pseudomonadota</taxon>
        <taxon>Gammaproteobacteria</taxon>
        <taxon>Alteromonadales</taxon>
        <taxon>Pseudoalteromonadaceae</taxon>
        <taxon>Psychrosphaera</taxon>
    </lineage>
</organism>
<dbReference type="Proteomes" id="UP001257914">
    <property type="component" value="Unassembled WGS sequence"/>
</dbReference>
<name>A0ABU3QZV4_9GAMM</name>
<gene>
    <name evidence="1" type="ORF">RT723_08080</name>
</gene>